<proteinExistence type="predicted"/>
<protein>
    <submittedName>
        <fullName evidence="1">Uncharacterized protein</fullName>
    </submittedName>
</protein>
<name>A0A8T3V8C7_9EURY</name>
<sequence>MYGPRLMEFVHSMEPAKEMFTTEILKFTKKYDFLGEMTIDEMPDLETLDYLYTFEVLNGTSKEKVDSTLVEIYDHMEDFTKENGIYEFFLNMAIFL</sequence>
<comment type="caution">
    <text evidence="1">The sequence shown here is derived from an EMBL/GenBank/DDBJ whole genome shotgun (WGS) entry which is preliminary data.</text>
</comment>
<evidence type="ECO:0000313" key="1">
    <source>
        <dbReference type="EMBL" id="MBE6504319.1"/>
    </source>
</evidence>
<dbReference type="RefSeq" id="WP_303735963.1">
    <property type="nucleotide sequence ID" value="NZ_SUTE01000003.1"/>
</dbReference>
<dbReference type="EMBL" id="SUTE01000003">
    <property type="protein sequence ID" value="MBE6504319.1"/>
    <property type="molecule type" value="Genomic_DNA"/>
</dbReference>
<dbReference type="Proteomes" id="UP000762703">
    <property type="component" value="Unassembled WGS sequence"/>
</dbReference>
<reference evidence="1" key="1">
    <citation type="submission" date="2019-04" db="EMBL/GenBank/DDBJ databases">
        <title>Evolution of Biomass-Degrading Anaerobic Consortia Revealed by Metagenomics.</title>
        <authorList>
            <person name="Peng X."/>
        </authorList>
    </citation>
    <scope>NUCLEOTIDE SEQUENCE</scope>
    <source>
        <strain evidence="1">SIG12</strain>
    </source>
</reference>
<accession>A0A8T3V8C7</accession>
<organism evidence="1 2">
    <name type="scientific">Methanobrevibacter millerae</name>
    <dbReference type="NCBI Taxonomy" id="230361"/>
    <lineage>
        <taxon>Archaea</taxon>
        <taxon>Methanobacteriati</taxon>
        <taxon>Methanobacteriota</taxon>
        <taxon>Methanomada group</taxon>
        <taxon>Methanobacteria</taxon>
        <taxon>Methanobacteriales</taxon>
        <taxon>Methanobacteriaceae</taxon>
        <taxon>Methanobrevibacter</taxon>
    </lineage>
</organism>
<evidence type="ECO:0000313" key="2">
    <source>
        <dbReference type="Proteomes" id="UP000762703"/>
    </source>
</evidence>
<dbReference type="AlphaFoldDB" id="A0A8T3V8C7"/>
<gene>
    <name evidence="1" type="ORF">E7Z73_01055</name>
</gene>